<dbReference type="PANTHER" id="PTHR42983">
    <property type="entry name" value="DINITROGENASE IRON-MOLYBDENUM COFACTOR PROTEIN-RELATED"/>
    <property type="match status" value="1"/>
</dbReference>
<dbReference type="Proteomes" id="UP000665020">
    <property type="component" value="Chromosome"/>
</dbReference>
<dbReference type="AlphaFoldDB" id="A0A8A7KPZ0"/>
<dbReference type="KEGG" id="ifn:GM661_18495"/>
<dbReference type="PANTHER" id="PTHR42983:SF1">
    <property type="entry name" value="IRON-MOLYBDENUM PROTEIN"/>
    <property type="match status" value="1"/>
</dbReference>
<sequence length="122" mass="12897">MKIILTTSDNNDLNAKVDKQFGRAPFFALLETDNLEISFLDNSAANASSGAGVMAAQQVVDEDPAAVIAGNFGPKAFSVLKAAGIKMYSYSGDTVRDAVKLYQDDSLKELLDPTNGAHAGLK</sequence>
<name>A0A8A7KPZ0_9FIRM</name>
<keyword evidence="3" id="KW-1185">Reference proteome</keyword>
<dbReference type="InterPro" id="IPR036105">
    <property type="entry name" value="DiNase_FeMo-co_biosyn_sf"/>
</dbReference>
<accession>A0A8A7KPZ0</accession>
<evidence type="ECO:0000313" key="2">
    <source>
        <dbReference type="EMBL" id="QTM00105.1"/>
    </source>
</evidence>
<dbReference type="EMBL" id="CP046640">
    <property type="protein sequence ID" value="QTM00105.1"/>
    <property type="molecule type" value="Genomic_DNA"/>
</dbReference>
<gene>
    <name evidence="2" type="ORF">GM661_18495</name>
</gene>
<dbReference type="Pfam" id="PF02579">
    <property type="entry name" value="Nitro_FeMo-Co"/>
    <property type="match status" value="1"/>
</dbReference>
<proteinExistence type="predicted"/>
<evidence type="ECO:0000259" key="1">
    <source>
        <dbReference type="Pfam" id="PF02579"/>
    </source>
</evidence>
<dbReference type="CDD" id="cd00851">
    <property type="entry name" value="MTH1175"/>
    <property type="match status" value="1"/>
</dbReference>
<dbReference type="SUPFAM" id="SSF53146">
    <property type="entry name" value="Nitrogenase accessory factor-like"/>
    <property type="match status" value="1"/>
</dbReference>
<protein>
    <submittedName>
        <fullName evidence="2">Dinitrogenase iron-molybdenum cofactor biosynthesis protein</fullName>
    </submittedName>
</protein>
<dbReference type="Gene3D" id="3.30.420.130">
    <property type="entry name" value="Dinitrogenase iron-molybdenum cofactor biosynthesis domain"/>
    <property type="match status" value="1"/>
</dbReference>
<evidence type="ECO:0000313" key="3">
    <source>
        <dbReference type="Proteomes" id="UP000665020"/>
    </source>
</evidence>
<organism evidence="2 3">
    <name type="scientific">Iocasia fonsfrigidae</name>
    <dbReference type="NCBI Taxonomy" id="2682810"/>
    <lineage>
        <taxon>Bacteria</taxon>
        <taxon>Bacillati</taxon>
        <taxon>Bacillota</taxon>
        <taxon>Clostridia</taxon>
        <taxon>Halanaerobiales</taxon>
        <taxon>Halanaerobiaceae</taxon>
        <taxon>Iocasia</taxon>
    </lineage>
</organism>
<dbReference type="InterPro" id="IPR033913">
    <property type="entry name" value="MTH1175_dom"/>
</dbReference>
<dbReference type="InterPro" id="IPR003731">
    <property type="entry name" value="Di-Nase_FeMo-co_biosynth"/>
</dbReference>
<reference evidence="2" key="1">
    <citation type="submission" date="2019-12" db="EMBL/GenBank/DDBJ databases">
        <authorList>
            <person name="zhang j."/>
            <person name="sun C.M."/>
        </authorList>
    </citation>
    <scope>NUCLEOTIDE SEQUENCE</scope>
    <source>
        <strain evidence="2">NS-1</strain>
    </source>
</reference>
<feature type="domain" description="Dinitrogenase iron-molybdenum cofactor biosynthesis" evidence="1">
    <location>
        <begin position="14"/>
        <end position="103"/>
    </location>
</feature>